<dbReference type="InterPro" id="IPR001179">
    <property type="entry name" value="PPIase_FKBP_dom"/>
</dbReference>
<evidence type="ECO:0000256" key="3">
    <source>
        <dbReference type="ARBA" id="ARBA00023110"/>
    </source>
</evidence>
<evidence type="ECO:0000256" key="5">
    <source>
        <dbReference type="PROSITE-ProRule" id="PRU00277"/>
    </source>
</evidence>
<dbReference type="InterPro" id="IPR046357">
    <property type="entry name" value="PPIase_dom_sf"/>
</dbReference>
<feature type="compositionally biased region" description="Basic and acidic residues" evidence="6">
    <location>
        <begin position="190"/>
        <end position="200"/>
    </location>
</feature>
<feature type="transmembrane region" description="Helical" evidence="7">
    <location>
        <begin position="64"/>
        <end position="83"/>
    </location>
</feature>
<dbReference type="InterPro" id="IPR050689">
    <property type="entry name" value="FKBP-type_PPIase"/>
</dbReference>
<dbReference type="Gene3D" id="3.10.50.40">
    <property type="match status" value="1"/>
</dbReference>
<evidence type="ECO:0000256" key="7">
    <source>
        <dbReference type="SAM" id="Phobius"/>
    </source>
</evidence>
<protein>
    <recommendedName>
        <fullName evidence="2 5">peptidylprolyl isomerase</fullName>
        <ecNumber evidence="2 5">5.2.1.8</ecNumber>
    </recommendedName>
</protein>
<keyword evidence="7" id="KW-1133">Transmembrane helix</keyword>
<proteinExistence type="predicted"/>
<evidence type="ECO:0000313" key="9">
    <source>
        <dbReference type="EMBL" id="MEQ2217516.1"/>
    </source>
</evidence>
<accession>A0ABV0SAT0</accession>
<evidence type="ECO:0000313" key="10">
    <source>
        <dbReference type="Proteomes" id="UP001434883"/>
    </source>
</evidence>
<organism evidence="9 10">
    <name type="scientific">Xenoophorus captivus</name>
    <dbReference type="NCBI Taxonomy" id="1517983"/>
    <lineage>
        <taxon>Eukaryota</taxon>
        <taxon>Metazoa</taxon>
        <taxon>Chordata</taxon>
        <taxon>Craniata</taxon>
        <taxon>Vertebrata</taxon>
        <taxon>Euteleostomi</taxon>
        <taxon>Actinopterygii</taxon>
        <taxon>Neopterygii</taxon>
        <taxon>Teleostei</taxon>
        <taxon>Neoteleostei</taxon>
        <taxon>Acanthomorphata</taxon>
        <taxon>Ovalentaria</taxon>
        <taxon>Atherinomorphae</taxon>
        <taxon>Cyprinodontiformes</taxon>
        <taxon>Goodeidae</taxon>
        <taxon>Xenoophorus</taxon>
    </lineage>
</organism>
<dbReference type="SUPFAM" id="SSF54534">
    <property type="entry name" value="FKBP-like"/>
    <property type="match status" value="1"/>
</dbReference>
<keyword evidence="7" id="KW-0472">Membrane</keyword>
<evidence type="ECO:0000256" key="2">
    <source>
        <dbReference type="ARBA" id="ARBA00013194"/>
    </source>
</evidence>
<comment type="catalytic activity">
    <reaction evidence="1 5">
        <text>[protein]-peptidylproline (omega=180) = [protein]-peptidylproline (omega=0)</text>
        <dbReference type="Rhea" id="RHEA:16237"/>
        <dbReference type="Rhea" id="RHEA-COMP:10747"/>
        <dbReference type="Rhea" id="RHEA-COMP:10748"/>
        <dbReference type="ChEBI" id="CHEBI:83833"/>
        <dbReference type="ChEBI" id="CHEBI:83834"/>
        <dbReference type="EC" id="5.2.1.8"/>
    </reaction>
</comment>
<keyword evidence="4 5" id="KW-0413">Isomerase</keyword>
<feature type="domain" description="PPIase FKBP-type" evidence="8">
    <location>
        <begin position="96"/>
        <end position="140"/>
    </location>
</feature>
<evidence type="ECO:0000256" key="6">
    <source>
        <dbReference type="SAM" id="MobiDB-lite"/>
    </source>
</evidence>
<keyword evidence="10" id="KW-1185">Reference proteome</keyword>
<evidence type="ECO:0000259" key="8">
    <source>
        <dbReference type="PROSITE" id="PS50059"/>
    </source>
</evidence>
<dbReference type="Pfam" id="PF00254">
    <property type="entry name" value="FKBP_C"/>
    <property type="match status" value="1"/>
</dbReference>
<evidence type="ECO:0000256" key="4">
    <source>
        <dbReference type="ARBA" id="ARBA00023235"/>
    </source>
</evidence>
<feature type="region of interest" description="Disordered" evidence="6">
    <location>
        <begin position="190"/>
        <end position="219"/>
    </location>
</feature>
<dbReference type="PROSITE" id="PS50059">
    <property type="entry name" value="FKBP_PPIASE"/>
    <property type="match status" value="1"/>
</dbReference>
<dbReference type="PANTHER" id="PTHR10516">
    <property type="entry name" value="PEPTIDYL-PROLYL CIS-TRANS ISOMERASE"/>
    <property type="match status" value="1"/>
</dbReference>
<dbReference type="InterPro" id="IPR011990">
    <property type="entry name" value="TPR-like_helical_dom_sf"/>
</dbReference>
<keyword evidence="7" id="KW-0812">Transmembrane</keyword>
<dbReference type="PANTHER" id="PTHR10516:SF25">
    <property type="entry name" value="PEPTIDYL-PROLYL CIS-TRANS ISOMERASE FKBP4"/>
    <property type="match status" value="1"/>
</dbReference>
<gene>
    <name evidence="9" type="ORF">XENOCAPTIV_013008</name>
</gene>
<keyword evidence="3 5" id="KW-0697">Rotamase</keyword>
<evidence type="ECO:0000256" key="1">
    <source>
        <dbReference type="ARBA" id="ARBA00000971"/>
    </source>
</evidence>
<dbReference type="SUPFAM" id="SSF48452">
    <property type="entry name" value="TPR-like"/>
    <property type="match status" value="1"/>
</dbReference>
<sequence length="219" mass="25040">MRVKCNTCSATPCISRKICRETAMTSALSYLCPILENSFEWAAFKIIFLDARNLNCVEAMQDTGWLFMTVFLNFFLCLSLQLVKREGTGADFPMTGDKVFVHYVGTLLDGTHFDSSRDRGDTFSFELGKDNMRNSFDMTVEPSRESFVKENALEMDSTSEKALFRRGEALFEINEFERARDDFQRVKEAEKVKPEGKENCEEAMEVENGEKETRSEAKA</sequence>
<dbReference type="Proteomes" id="UP001434883">
    <property type="component" value="Unassembled WGS sequence"/>
</dbReference>
<dbReference type="Gene3D" id="1.25.40.10">
    <property type="entry name" value="Tetratricopeptide repeat domain"/>
    <property type="match status" value="1"/>
</dbReference>
<dbReference type="EMBL" id="JAHRIN010075892">
    <property type="protein sequence ID" value="MEQ2217516.1"/>
    <property type="molecule type" value="Genomic_DNA"/>
</dbReference>
<comment type="caution">
    <text evidence="9">The sequence shown here is derived from an EMBL/GenBank/DDBJ whole genome shotgun (WGS) entry which is preliminary data.</text>
</comment>
<feature type="compositionally biased region" description="Basic and acidic residues" evidence="6">
    <location>
        <begin position="208"/>
        <end position="219"/>
    </location>
</feature>
<dbReference type="EC" id="5.2.1.8" evidence="2 5"/>
<reference evidence="9 10" key="1">
    <citation type="submission" date="2021-06" db="EMBL/GenBank/DDBJ databases">
        <authorList>
            <person name="Palmer J.M."/>
        </authorList>
    </citation>
    <scope>NUCLEOTIDE SEQUENCE [LARGE SCALE GENOMIC DNA]</scope>
    <source>
        <strain evidence="9 10">XC_2019</strain>
        <tissue evidence="9">Muscle</tissue>
    </source>
</reference>
<name>A0ABV0SAT0_9TELE</name>